<dbReference type="GO" id="GO:0005524">
    <property type="term" value="F:ATP binding"/>
    <property type="evidence" value="ECO:0007669"/>
    <property type="project" value="UniProtKB-KW"/>
</dbReference>
<dbReference type="Gene3D" id="3.40.50.300">
    <property type="entry name" value="P-loop containing nucleotide triphosphate hydrolases"/>
    <property type="match status" value="1"/>
</dbReference>
<sequence>MITLEGVSKKYPSGERPAVEEVGLHVEPGEFVAVMGPSGSGKSTLLNLIGGLDVPDQGKISIDGLSLHNLLEKRRTLIRRRKIGYIFQNYKLLPKLNVRENIAFPMSMDRCPREDIQIRVQQLISDLDLEGKEHSFPAELSGGQQQRVAIARALAMQPRVILADEPTGNLDYRRSYEVLEILSRLHRKERLTIVMVTHDLSVAGCAERVLLLEDGCIKSDIRQTEVNLQRALEDFLAKLQT</sequence>
<dbReference type="Pfam" id="PF00005">
    <property type="entry name" value="ABC_tran"/>
    <property type="match status" value="1"/>
</dbReference>
<dbReference type="GO" id="GO:0005886">
    <property type="term" value="C:plasma membrane"/>
    <property type="evidence" value="ECO:0007669"/>
    <property type="project" value="TreeGrafter"/>
</dbReference>
<comment type="caution">
    <text evidence="5">The sequence shown here is derived from an EMBL/GenBank/DDBJ whole genome shotgun (WGS) entry which is preliminary data.</text>
</comment>
<protein>
    <submittedName>
        <fullName evidence="5">ABC transporter ATP-binding protein</fullName>
    </submittedName>
</protein>
<dbReference type="GO" id="GO:0016887">
    <property type="term" value="F:ATP hydrolysis activity"/>
    <property type="evidence" value="ECO:0007669"/>
    <property type="project" value="InterPro"/>
</dbReference>
<dbReference type="PROSITE" id="PS00211">
    <property type="entry name" value="ABC_TRANSPORTER_1"/>
    <property type="match status" value="1"/>
</dbReference>
<accession>A0A235BBD0</accession>
<evidence type="ECO:0000313" key="5">
    <source>
        <dbReference type="EMBL" id="OYD09601.1"/>
    </source>
</evidence>
<dbReference type="InterPro" id="IPR017871">
    <property type="entry name" value="ABC_transporter-like_CS"/>
</dbReference>
<dbReference type="SMART" id="SM00382">
    <property type="entry name" value="AAA"/>
    <property type="match status" value="1"/>
</dbReference>
<proteinExistence type="predicted"/>
<evidence type="ECO:0000256" key="3">
    <source>
        <dbReference type="ARBA" id="ARBA00022840"/>
    </source>
</evidence>
<dbReference type="OrthoDB" id="9791546at2"/>
<feature type="domain" description="ABC transporter" evidence="4">
    <location>
        <begin position="2"/>
        <end position="239"/>
    </location>
</feature>
<dbReference type="CDD" id="cd03255">
    <property type="entry name" value="ABC_MJ0796_LolCDE_FtsE"/>
    <property type="match status" value="1"/>
</dbReference>
<dbReference type="InterPro" id="IPR003593">
    <property type="entry name" value="AAA+_ATPase"/>
</dbReference>
<dbReference type="InterPro" id="IPR003439">
    <property type="entry name" value="ABC_transporter-like_ATP-bd"/>
</dbReference>
<dbReference type="PANTHER" id="PTHR24220">
    <property type="entry name" value="IMPORT ATP-BINDING PROTEIN"/>
    <property type="match status" value="1"/>
</dbReference>
<keyword evidence="2" id="KW-0547">Nucleotide-binding</keyword>
<keyword evidence="6" id="KW-1185">Reference proteome</keyword>
<dbReference type="PROSITE" id="PS50893">
    <property type="entry name" value="ABC_TRANSPORTER_2"/>
    <property type="match status" value="1"/>
</dbReference>
<dbReference type="GO" id="GO:0098796">
    <property type="term" value="C:membrane protein complex"/>
    <property type="evidence" value="ECO:0007669"/>
    <property type="project" value="UniProtKB-ARBA"/>
</dbReference>
<dbReference type="GO" id="GO:0022857">
    <property type="term" value="F:transmembrane transporter activity"/>
    <property type="evidence" value="ECO:0007669"/>
    <property type="project" value="TreeGrafter"/>
</dbReference>
<evidence type="ECO:0000259" key="4">
    <source>
        <dbReference type="PROSITE" id="PS50893"/>
    </source>
</evidence>
<evidence type="ECO:0000313" key="6">
    <source>
        <dbReference type="Proteomes" id="UP000215459"/>
    </source>
</evidence>
<dbReference type="InterPro" id="IPR027417">
    <property type="entry name" value="P-loop_NTPase"/>
</dbReference>
<dbReference type="InterPro" id="IPR015854">
    <property type="entry name" value="ABC_transpr_LolD-like"/>
</dbReference>
<dbReference type="AlphaFoldDB" id="A0A235BBD0"/>
<dbReference type="FunFam" id="3.40.50.300:FF:000032">
    <property type="entry name" value="Export ABC transporter ATP-binding protein"/>
    <property type="match status" value="1"/>
</dbReference>
<dbReference type="Proteomes" id="UP000215459">
    <property type="component" value="Unassembled WGS sequence"/>
</dbReference>
<dbReference type="SUPFAM" id="SSF52540">
    <property type="entry name" value="P-loop containing nucleoside triphosphate hydrolases"/>
    <property type="match status" value="1"/>
</dbReference>
<dbReference type="RefSeq" id="WP_094262701.1">
    <property type="nucleotide sequence ID" value="NZ_NOWF01000001.1"/>
</dbReference>
<name>A0A235BBD0_9BACL</name>
<gene>
    <name evidence="5" type="ORF">CHM34_00910</name>
</gene>
<dbReference type="EMBL" id="NOWF01000001">
    <property type="protein sequence ID" value="OYD09601.1"/>
    <property type="molecule type" value="Genomic_DNA"/>
</dbReference>
<reference evidence="5 6" key="1">
    <citation type="submission" date="2017-07" db="EMBL/GenBank/DDBJ databases">
        <title>The genome sequence of Paludifilum halophilum highlights mechanisms for microbial adaptation to high salt environemnts.</title>
        <authorList>
            <person name="Belbahri L."/>
        </authorList>
    </citation>
    <scope>NUCLEOTIDE SEQUENCE [LARGE SCALE GENOMIC DNA]</scope>
    <source>
        <strain evidence="5 6">DSM 102817</strain>
    </source>
</reference>
<organism evidence="5 6">
    <name type="scientific">Paludifilum halophilum</name>
    <dbReference type="NCBI Taxonomy" id="1642702"/>
    <lineage>
        <taxon>Bacteria</taxon>
        <taxon>Bacillati</taxon>
        <taxon>Bacillota</taxon>
        <taxon>Bacilli</taxon>
        <taxon>Bacillales</taxon>
        <taxon>Thermoactinomycetaceae</taxon>
        <taxon>Paludifilum</taxon>
    </lineage>
</organism>
<keyword evidence="1" id="KW-0813">Transport</keyword>
<evidence type="ECO:0000256" key="1">
    <source>
        <dbReference type="ARBA" id="ARBA00022448"/>
    </source>
</evidence>
<keyword evidence="3 5" id="KW-0067">ATP-binding</keyword>
<evidence type="ECO:0000256" key="2">
    <source>
        <dbReference type="ARBA" id="ARBA00022741"/>
    </source>
</evidence>
<dbReference type="InterPro" id="IPR017911">
    <property type="entry name" value="MacB-like_ATP-bd"/>
</dbReference>